<evidence type="ECO:0000259" key="8">
    <source>
        <dbReference type="SMART" id="SM00663"/>
    </source>
</evidence>
<dbReference type="RefSeq" id="XP_047737736.1">
    <property type="nucleotide sequence ID" value="XM_047881780.1"/>
</dbReference>
<dbReference type="Gene3D" id="2.40.40.20">
    <property type="match status" value="1"/>
</dbReference>
<proteinExistence type="inferred from homology"/>
<dbReference type="Pfam" id="PF04983">
    <property type="entry name" value="RNA_pol_Rpb1_3"/>
    <property type="match status" value="1"/>
</dbReference>
<dbReference type="GeneID" id="108679801"/>
<dbReference type="Gene3D" id="6.10.250.2940">
    <property type="match status" value="1"/>
</dbReference>
<dbReference type="SMART" id="SM00663">
    <property type="entry name" value="RPOLA_N"/>
    <property type="match status" value="1"/>
</dbReference>
<dbReference type="Gene3D" id="3.30.70.2850">
    <property type="match status" value="1"/>
</dbReference>
<evidence type="ECO:0000256" key="7">
    <source>
        <dbReference type="SAM" id="MobiDB-lite"/>
    </source>
</evidence>
<dbReference type="PANTHER" id="PTHR19376:SF11">
    <property type="entry name" value="DNA-DIRECTED RNA POLYMERASE I SUBUNIT RPA1"/>
    <property type="match status" value="1"/>
</dbReference>
<dbReference type="EC" id="2.7.7.6" evidence="2"/>
<feature type="compositionally biased region" description="Basic and acidic residues" evidence="7">
    <location>
        <begin position="925"/>
        <end position="934"/>
    </location>
</feature>
<feature type="non-terminal residue" evidence="10">
    <location>
        <position position="1"/>
    </location>
</feature>
<dbReference type="GO" id="GO:0006351">
    <property type="term" value="P:DNA-templated transcription"/>
    <property type="evidence" value="ECO:0007669"/>
    <property type="project" value="InterPro"/>
</dbReference>
<sequence>VINGPHVYPGAHMIESEDGRITHLRGLTEEQRTAFAKKLLTPPDSTIATTRPCKIVYRHLMDGDLVLMNRQPTLHRPSIQAHKSRVMKGVRVLRMPYANCKAYNADFDGDEMNLHFPQNWMAQSECATLITTHNQYLTPKDGAPLAGLVQDCVVAGVLLSVRGKMFEREDYIQLVNVAMQDYNCPINILPPAILKPKKLWSGKQIISTVLQNLIPQKNALPTFRFKTSVKAEIGSTSHGLIHVCYDLYGGAVAMKLLTAFNRLCMTFLQWHGHTISSKEFLTPHAVAYKRRQQLATLLQTAPAKVLEKLEMTEDQFRQFWEVNHVTNCEKNTALIDGAYTQVLGKTTSSVTSENERGLHRRTLNNSMRLMVDSGAKGSKVNMNQMASLFGPTALDGKRMPLSLAGKSLPSFLPYDMNPRAGGYISTRFMTGIDPQSYFFLCIVGRDSLQHTAVKTANSGYMQRCLIKHLEGIEVSYDMTVRNSDGLVLQFEYGEDGLDVTKAPFLKTPKILDVVVDNCVRQLHDSQLQAAQDKLNNANISKHRKKVRKYLKKQRKLGSRRRCSAFTIFCEDQENCTGQRDAKGASTINSDTGRSRRAQTLLNKWNELDHDSKLEYENRYRAVVPVRPDPVLSRYCGHSNVGVMSEVLDDFVESYYNQQYAKRDTHHKKYDRQTIETTVAIKARSAHVDPGEAVGAICAQAIGEPLTQMTLNTFHFAGRDELNVTLGVPRMVEILRTASANISTPIMEIPFRPGVTRPQADALKRKFTEVTLKQVLHMMEASVMEVDEPRSHNHHLVKLRFVLLPTSHYKQELPVTCRDVLSFLEKVYFEKGIIKRLNSSGKSPEICSTLDSVSAPTKQAPKKESEDAEDGDLAKKDDDEDAAAGNDPDTDLSDKARQKRQDEEDYDDDEEDEEEKEDEGDDEMEVDTKKVPRENGDDDEEDENEIEADTKFSGGRGRSALSPDEVQRRVKAVVAMSSKVVAYEFDTLTLCIANCGRKYDFKSIVSNTAGKAYVNKVAGIKRAFVEEKDGQLLLRTEGVNIYKLIEWAHMLDINRLYTNDMARTFGIEAAQRSIIREIRAVQDAYNIETLEFFNSVSKSALVNGAPDRMQSPSARIATGQVVRIGTNLMDILVDISRSLG</sequence>
<accession>A0A979FMK2</accession>
<keyword evidence="5" id="KW-0548">Nucleotidyltransferase</keyword>
<dbReference type="InterPro" id="IPR042102">
    <property type="entry name" value="RNA_pol_Rpb1_3_sf"/>
</dbReference>
<dbReference type="GO" id="GO:0003677">
    <property type="term" value="F:DNA binding"/>
    <property type="evidence" value="ECO:0007669"/>
    <property type="project" value="InterPro"/>
</dbReference>
<dbReference type="PANTHER" id="PTHR19376">
    <property type="entry name" value="DNA-DIRECTED RNA POLYMERASE"/>
    <property type="match status" value="1"/>
</dbReference>
<dbReference type="GO" id="GO:0005736">
    <property type="term" value="C:RNA polymerase I complex"/>
    <property type="evidence" value="ECO:0007669"/>
    <property type="project" value="TreeGrafter"/>
</dbReference>
<dbReference type="OMA" id="CMGVSAN"/>
<feature type="compositionally biased region" description="Acidic residues" evidence="7">
    <location>
        <begin position="902"/>
        <end position="924"/>
    </location>
</feature>
<dbReference type="OrthoDB" id="270392at2759"/>
<organism evidence="9 10">
    <name type="scientific">Hyalella azteca</name>
    <name type="common">Amphipod</name>
    <dbReference type="NCBI Taxonomy" id="294128"/>
    <lineage>
        <taxon>Eukaryota</taxon>
        <taxon>Metazoa</taxon>
        <taxon>Ecdysozoa</taxon>
        <taxon>Arthropoda</taxon>
        <taxon>Crustacea</taxon>
        <taxon>Multicrustacea</taxon>
        <taxon>Malacostraca</taxon>
        <taxon>Eumalacostraca</taxon>
        <taxon>Peracarida</taxon>
        <taxon>Amphipoda</taxon>
        <taxon>Senticaudata</taxon>
        <taxon>Talitrida</taxon>
        <taxon>Talitroidea</taxon>
        <taxon>Hyalellidae</taxon>
        <taxon>Hyalella</taxon>
    </lineage>
</organism>
<dbReference type="GO" id="GO:0003899">
    <property type="term" value="F:DNA-directed RNA polymerase activity"/>
    <property type="evidence" value="ECO:0007669"/>
    <property type="project" value="UniProtKB-EC"/>
</dbReference>
<keyword evidence="9" id="KW-1185">Reference proteome</keyword>
<dbReference type="InterPro" id="IPR045867">
    <property type="entry name" value="DNA-dir_RpoC_beta_prime"/>
</dbReference>
<gene>
    <name evidence="10" type="primary">LOC108679801</name>
</gene>
<dbReference type="FunFam" id="2.40.40.20:FF:000019">
    <property type="entry name" value="DNA-directed RNA polymerase II subunit RPB1"/>
    <property type="match status" value="1"/>
</dbReference>
<dbReference type="KEGG" id="hazt:108679801"/>
<keyword evidence="6" id="KW-0804">Transcription</keyword>
<dbReference type="AlphaFoldDB" id="A0A979FMK2"/>
<comment type="similarity">
    <text evidence="1">Belongs to the RNA polymerase beta' chain family.</text>
</comment>
<feature type="compositionally biased region" description="Basic and acidic residues" evidence="7">
    <location>
        <begin position="891"/>
        <end position="901"/>
    </location>
</feature>
<evidence type="ECO:0000256" key="6">
    <source>
        <dbReference type="ARBA" id="ARBA00023163"/>
    </source>
</evidence>
<dbReference type="InterPro" id="IPR007066">
    <property type="entry name" value="RNA_pol_Rpb1_3"/>
</dbReference>
<evidence type="ECO:0000256" key="5">
    <source>
        <dbReference type="ARBA" id="ARBA00022695"/>
    </source>
</evidence>
<dbReference type="InterPro" id="IPR038120">
    <property type="entry name" value="Rpb1_funnel_sf"/>
</dbReference>
<dbReference type="Gene3D" id="1.10.132.30">
    <property type="match status" value="1"/>
</dbReference>
<evidence type="ECO:0000313" key="10">
    <source>
        <dbReference type="RefSeq" id="XP_047737736.1"/>
    </source>
</evidence>
<name>A0A979FMK2_HYAAZ</name>
<feature type="region of interest" description="Disordered" evidence="7">
    <location>
        <begin position="839"/>
        <end position="961"/>
    </location>
</feature>
<evidence type="ECO:0000256" key="3">
    <source>
        <dbReference type="ARBA" id="ARBA00022478"/>
    </source>
</evidence>
<dbReference type="CTD" id="124200645"/>
<evidence type="ECO:0000256" key="4">
    <source>
        <dbReference type="ARBA" id="ARBA00022679"/>
    </source>
</evidence>
<evidence type="ECO:0000256" key="2">
    <source>
        <dbReference type="ARBA" id="ARBA00012418"/>
    </source>
</evidence>
<dbReference type="InterPro" id="IPR006592">
    <property type="entry name" value="RNA_pol_N"/>
</dbReference>
<keyword evidence="4" id="KW-0808">Transferase</keyword>
<evidence type="ECO:0000256" key="1">
    <source>
        <dbReference type="ARBA" id="ARBA00006460"/>
    </source>
</evidence>
<dbReference type="Gene3D" id="6.20.50.80">
    <property type="match status" value="1"/>
</dbReference>
<dbReference type="Pfam" id="PF05000">
    <property type="entry name" value="RNA_pol_Rpb1_4"/>
    <property type="match status" value="1"/>
</dbReference>
<protein>
    <recommendedName>
        <fullName evidence="2">DNA-directed RNA polymerase</fullName>
        <ecNumber evidence="2">2.7.7.6</ecNumber>
    </recommendedName>
</protein>
<dbReference type="InterPro" id="IPR000722">
    <property type="entry name" value="RNA_pol_asu"/>
</dbReference>
<evidence type="ECO:0000313" key="9">
    <source>
        <dbReference type="Proteomes" id="UP000694843"/>
    </source>
</evidence>
<dbReference type="Pfam" id="PF00623">
    <property type="entry name" value="RNA_pol_Rpb1_2"/>
    <property type="match status" value="1"/>
</dbReference>
<dbReference type="Pfam" id="PF04998">
    <property type="entry name" value="RNA_pol_Rpb1_5"/>
    <property type="match status" value="1"/>
</dbReference>
<reference evidence="10" key="1">
    <citation type="submission" date="2025-08" db="UniProtKB">
        <authorList>
            <consortium name="RefSeq"/>
        </authorList>
    </citation>
    <scope>IDENTIFICATION</scope>
    <source>
        <tissue evidence="10">Whole organism</tissue>
    </source>
</reference>
<feature type="compositionally biased region" description="Acidic residues" evidence="7">
    <location>
        <begin position="935"/>
        <end position="946"/>
    </location>
</feature>
<dbReference type="InterPro" id="IPR007081">
    <property type="entry name" value="RNA_pol_Rpb1_5"/>
</dbReference>
<keyword evidence="3 10" id="KW-0240">DNA-directed RNA polymerase</keyword>
<dbReference type="InterPro" id="IPR007083">
    <property type="entry name" value="RNA_pol_Rpb1_4"/>
</dbReference>
<dbReference type="Gene3D" id="1.10.274.100">
    <property type="entry name" value="RNA polymerase Rpb1, domain 3"/>
    <property type="match status" value="2"/>
</dbReference>
<feature type="domain" description="RNA polymerase N-terminal" evidence="8">
    <location>
        <begin position="5"/>
        <end position="160"/>
    </location>
</feature>
<dbReference type="Proteomes" id="UP000694843">
    <property type="component" value="Unplaced"/>
</dbReference>
<dbReference type="SUPFAM" id="SSF64484">
    <property type="entry name" value="beta and beta-prime subunits of DNA dependent RNA-polymerase"/>
    <property type="match status" value="1"/>
</dbReference>